<evidence type="ECO:0000313" key="2">
    <source>
        <dbReference type="EMBL" id="RNF41220.1"/>
    </source>
</evidence>
<dbReference type="OrthoDB" id="193829at2"/>
<protein>
    <submittedName>
        <fullName evidence="2">Tetratricopeptide repeat protein</fullName>
    </submittedName>
</protein>
<gene>
    <name evidence="2" type="ORF">EEX84_02415</name>
</gene>
<dbReference type="Gene3D" id="1.25.40.10">
    <property type="entry name" value="Tetratricopeptide repeat domain"/>
    <property type="match status" value="1"/>
</dbReference>
<dbReference type="Pfam" id="PF12688">
    <property type="entry name" value="TPR_5"/>
    <property type="match status" value="1"/>
</dbReference>
<reference evidence="2 3" key="1">
    <citation type="journal article" date="2018" name="Int. J. Syst. Evol. Microbiol.">
        <title>Planococcus salinus sp. nov., a moderately halophilic bacterium isolated from a saline-alkali soil.</title>
        <authorList>
            <person name="Gan L."/>
        </authorList>
    </citation>
    <scope>NUCLEOTIDE SEQUENCE [LARGE SCALE GENOMIC DNA]</scope>
    <source>
        <strain evidence="2 3">LCB217</strain>
    </source>
</reference>
<dbReference type="EMBL" id="RIAX01000001">
    <property type="protein sequence ID" value="RNF41220.1"/>
    <property type="molecule type" value="Genomic_DNA"/>
</dbReference>
<name>A0A3M8PEJ7_9BACL</name>
<evidence type="ECO:0000313" key="3">
    <source>
        <dbReference type="Proteomes" id="UP000275473"/>
    </source>
</evidence>
<dbReference type="RefSeq" id="WP_123163967.1">
    <property type="nucleotide sequence ID" value="NZ_RIAX01000001.1"/>
</dbReference>
<dbReference type="AlphaFoldDB" id="A0A3M8PEJ7"/>
<accession>A0A3M8PEJ7</accession>
<feature type="domain" description="Tetratrico peptide repeat group 5" evidence="1">
    <location>
        <begin position="50"/>
        <end position="133"/>
    </location>
</feature>
<keyword evidence="3" id="KW-1185">Reference proteome</keyword>
<dbReference type="InterPro" id="IPR011990">
    <property type="entry name" value="TPR-like_helical_dom_sf"/>
</dbReference>
<dbReference type="SUPFAM" id="SSF48452">
    <property type="entry name" value="TPR-like"/>
    <property type="match status" value="1"/>
</dbReference>
<organism evidence="2 3">
    <name type="scientific">Planococcus salinus</name>
    <dbReference type="NCBI Taxonomy" id="1848460"/>
    <lineage>
        <taxon>Bacteria</taxon>
        <taxon>Bacillati</taxon>
        <taxon>Bacillota</taxon>
        <taxon>Bacilli</taxon>
        <taxon>Bacillales</taxon>
        <taxon>Caryophanaceae</taxon>
        <taxon>Planococcus</taxon>
    </lineage>
</organism>
<evidence type="ECO:0000259" key="1">
    <source>
        <dbReference type="Pfam" id="PF12688"/>
    </source>
</evidence>
<comment type="caution">
    <text evidence="2">The sequence shown here is derived from an EMBL/GenBank/DDBJ whole genome shotgun (WGS) entry which is preliminary data.</text>
</comment>
<sequence length="352" mass="41050">MEEELKAALKLRREGEVVESNRLLAELVKQYPKHAMLHYECAWGCDILADEEAIRYYERALELGLPHKEAINAYAQIGSLHRLQGRLTESREVLKKGMNRYEQAGLLKAFYAFTIYDLGNPGEAMRWMKEALFDSTMNPDIWLNRQAINYHGNRLEFPQNKKNPAPSNCTEIKTAEDEKTIVEKVEDVLKVFEPTYFHGAWVFEFDRYDLHFTDPDDETRRAAVAAFAMMVGIWETGSAHSFTPQHERKFDGAFDPNKSYFELHNFISAFYANLPSIQQEFPVMTAYIIDSLDAIDVRSKIGLELKFPEMDPSLFKEFRKEVLLPNRQPKKRLPPLEDFLEEIGWNLSYRCW</sequence>
<dbReference type="Proteomes" id="UP000275473">
    <property type="component" value="Unassembled WGS sequence"/>
</dbReference>
<dbReference type="InterPro" id="IPR041656">
    <property type="entry name" value="TPR_5"/>
</dbReference>
<proteinExistence type="predicted"/>